<dbReference type="AlphaFoldDB" id="A0A927F4Z6"/>
<dbReference type="EMBL" id="JACYFG010000006">
    <property type="protein sequence ID" value="MBD5778494.1"/>
    <property type="molecule type" value="Genomic_DNA"/>
</dbReference>
<dbReference type="InterPro" id="IPR045857">
    <property type="entry name" value="O16G_dom_2"/>
</dbReference>
<dbReference type="InterPro" id="IPR006047">
    <property type="entry name" value="GH13_cat_dom"/>
</dbReference>
<accession>A0A927F4Z6</accession>
<dbReference type="PANTHER" id="PTHR38784">
    <property type="entry name" value="SUCROSE PHOSPHORYLASE"/>
    <property type="match status" value="1"/>
</dbReference>
<feature type="binding site" evidence="5">
    <location>
        <position position="392"/>
    </location>
    <ligand>
        <name>substrate</name>
    </ligand>
</feature>
<dbReference type="InterPro" id="IPR022527">
    <property type="entry name" value="Sucrose_phospho"/>
</dbReference>
<evidence type="ECO:0000256" key="2">
    <source>
        <dbReference type="ARBA" id="ARBA00022676"/>
    </source>
</evidence>
<proteinExistence type="inferred from homology"/>
<reference evidence="8" key="1">
    <citation type="submission" date="2020-09" db="EMBL/GenBank/DDBJ databases">
        <title>Pelagicoccus enzymogenes sp. nov. with an EPS production, isolated from marine sediment.</title>
        <authorList>
            <person name="Feng X."/>
        </authorList>
    </citation>
    <scope>NUCLEOTIDE SEQUENCE</scope>
    <source>
        <strain evidence="8">NFK12</strain>
    </source>
</reference>
<dbReference type="PANTHER" id="PTHR38784:SF1">
    <property type="entry name" value="SUCROSE PHOSPHORYLASE"/>
    <property type="match status" value="1"/>
</dbReference>
<organism evidence="8 9">
    <name type="scientific">Pelagicoccus enzymogenes</name>
    <dbReference type="NCBI Taxonomy" id="2773457"/>
    <lineage>
        <taxon>Bacteria</taxon>
        <taxon>Pseudomonadati</taxon>
        <taxon>Verrucomicrobiota</taxon>
        <taxon>Opitutia</taxon>
        <taxon>Puniceicoccales</taxon>
        <taxon>Pelagicoccaceae</taxon>
        <taxon>Pelagicoccus</taxon>
    </lineage>
</organism>
<evidence type="ECO:0000313" key="9">
    <source>
        <dbReference type="Proteomes" id="UP000622317"/>
    </source>
</evidence>
<feature type="binding site" evidence="5">
    <location>
        <begin position="191"/>
        <end position="193"/>
    </location>
    <ligand>
        <name>substrate</name>
    </ligand>
</feature>
<evidence type="ECO:0000256" key="6">
    <source>
        <dbReference type="SAM" id="MobiDB-lite"/>
    </source>
</evidence>
<dbReference type="CDD" id="cd11355">
    <property type="entry name" value="AmyAc_Sucrose_phosphorylase"/>
    <property type="match status" value="1"/>
</dbReference>
<dbReference type="InterPro" id="IPR017853">
    <property type="entry name" value="GH"/>
</dbReference>
<dbReference type="PIRSF" id="PIRSF003059">
    <property type="entry name" value="Sucrose_phosphorylase"/>
    <property type="match status" value="1"/>
</dbReference>
<dbReference type="NCBIfam" id="TIGR03852">
    <property type="entry name" value="sucrose_gtfA"/>
    <property type="match status" value="1"/>
</dbReference>
<comment type="similarity">
    <text evidence="1">Belongs to the glycosyl hydrolase 13 family. Sucrose phosphorylase subfamily.</text>
</comment>
<feature type="active site" description="Nucleophile" evidence="4">
    <location>
        <position position="193"/>
    </location>
</feature>
<evidence type="ECO:0000256" key="5">
    <source>
        <dbReference type="PIRSR" id="PIRSR003059-2"/>
    </source>
</evidence>
<dbReference type="Gene3D" id="3.90.400.10">
    <property type="entry name" value="Oligo-1,6-glucosidase, Domain 2"/>
    <property type="match status" value="1"/>
</dbReference>
<keyword evidence="9" id="KW-1185">Reference proteome</keyword>
<feature type="binding site" evidence="5">
    <location>
        <position position="234"/>
    </location>
    <ligand>
        <name>substrate</name>
    </ligand>
</feature>
<evidence type="ECO:0000256" key="1">
    <source>
        <dbReference type="ARBA" id="ARBA00008452"/>
    </source>
</evidence>
<feature type="domain" description="Glycosyl hydrolase family 13 catalytic" evidence="7">
    <location>
        <begin position="8"/>
        <end position="423"/>
    </location>
</feature>
<dbReference type="EC" id="2.4.1.7" evidence="8"/>
<comment type="caution">
    <text evidence="8">The sequence shown here is derived from an EMBL/GenBank/DDBJ whole genome shotgun (WGS) entry which is preliminary data.</text>
</comment>
<feature type="binding site" evidence="5">
    <location>
        <begin position="335"/>
        <end position="338"/>
    </location>
    <ligand>
        <name>substrate</name>
    </ligand>
</feature>
<dbReference type="InterPro" id="IPR016377">
    <property type="entry name" value="Sucrose_GGa_phosphorylase-rel"/>
</dbReference>
<dbReference type="RefSeq" id="WP_191616174.1">
    <property type="nucleotide sequence ID" value="NZ_JACYFG010000006.1"/>
</dbReference>
<feature type="active site" description="Proton donor" evidence="4">
    <location>
        <position position="234"/>
    </location>
</feature>
<dbReference type="Proteomes" id="UP000622317">
    <property type="component" value="Unassembled WGS sequence"/>
</dbReference>
<evidence type="ECO:0000256" key="3">
    <source>
        <dbReference type="ARBA" id="ARBA00022679"/>
    </source>
</evidence>
<feature type="binding site" evidence="5">
    <location>
        <position position="87"/>
    </location>
    <ligand>
        <name>substrate</name>
    </ligand>
</feature>
<feature type="region of interest" description="Disordered" evidence="6">
    <location>
        <begin position="471"/>
        <end position="493"/>
    </location>
</feature>
<evidence type="ECO:0000313" key="8">
    <source>
        <dbReference type="EMBL" id="MBD5778494.1"/>
    </source>
</evidence>
<dbReference type="Pfam" id="PF00128">
    <property type="entry name" value="Alpha-amylase"/>
    <property type="match status" value="1"/>
</dbReference>
<dbReference type="GO" id="GO:0005975">
    <property type="term" value="P:carbohydrate metabolic process"/>
    <property type="evidence" value="ECO:0007669"/>
    <property type="project" value="InterPro"/>
</dbReference>
<feature type="binding site" evidence="5">
    <location>
        <position position="49"/>
    </location>
    <ligand>
        <name>substrate</name>
    </ligand>
</feature>
<keyword evidence="3 8" id="KW-0808">Transferase</keyword>
<sequence length="493" mass="56088">MDMKNGIQLITYANSLGGDLSQLDRFLSTHGQETLSGVHILPFFPSSADRGFAPISYEEVDPVFGSWKDVESIAQKADLAVDFMANHLSQQSPQFQDFLQNKDQSEWKDFFLRYKNLWPNGEAPAEDLSKIYTRKPRPPYFEATFADGSTEKIWCTFDYEQIDLDLRQKVTKDFFRQTIGGLVQRGAKIIRLDAFAYTTKRPGTNCFFLEPDVWEVLEFCDQIASEGGAILLPEIHEHYSIQLKLAEKGYWVYDFALPMLVLHTLYSGSSKRLKDWFEICPRNQFTTLDTHDGIGVVDVADLLSPEEIEATKDALFKQGANVKAIYNSASFGNLDIYQLNCTYYSALGNDDARYLIARLLQFFAPGIPQVYYVGMLAGKNDIKLVESTRNGRDINRHDYTYEEIEAETQRPVVQQLFQLMKLRNNHPAFEAELCILPSEDHQLRLRYAKGQHYCEANIDLQALQATVKASHQDGSEGFDEIPIGHPISANSKA</sequence>
<name>A0A927F4Z6_9BACT</name>
<keyword evidence="2 8" id="KW-0328">Glycosyltransferase</keyword>
<gene>
    <name evidence="8" type="primary">gtfA</name>
    <name evidence="8" type="ORF">IEN85_03245</name>
</gene>
<dbReference type="SUPFAM" id="SSF51445">
    <property type="entry name" value="(Trans)glycosidases"/>
    <property type="match status" value="1"/>
</dbReference>
<dbReference type="SMART" id="SM00642">
    <property type="entry name" value="Aamy"/>
    <property type="match status" value="1"/>
</dbReference>
<evidence type="ECO:0000259" key="7">
    <source>
        <dbReference type="SMART" id="SM00642"/>
    </source>
</evidence>
<evidence type="ECO:0000256" key="4">
    <source>
        <dbReference type="PIRSR" id="PIRSR003059-1"/>
    </source>
</evidence>
<dbReference type="Gene3D" id="3.20.20.80">
    <property type="entry name" value="Glycosidases"/>
    <property type="match status" value="1"/>
</dbReference>
<feature type="binding site" evidence="5">
    <location>
        <begin position="291"/>
        <end position="292"/>
    </location>
    <ligand>
        <name>substrate</name>
    </ligand>
</feature>
<protein>
    <submittedName>
        <fullName evidence="8">Sucrose phosphorylase</fullName>
        <ecNumber evidence="8">2.4.1.7</ecNumber>
    </submittedName>
</protein>
<dbReference type="GO" id="GO:0009018">
    <property type="term" value="F:sucrose phosphorylase activity"/>
    <property type="evidence" value="ECO:0007669"/>
    <property type="project" value="UniProtKB-EC"/>
</dbReference>